<organism evidence="2 3">
    <name type="scientific">Mucilaginibacter mali</name>
    <dbReference type="NCBI Taxonomy" id="2740462"/>
    <lineage>
        <taxon>Bacteria</taxon>
        <taxon>Pseudomonadati</taxon>
        <taxon>Bacteroidota</taxon>
        <taxon>Sphingobacteriia</taxon>
        <taxon>Sphingobacteriales</taxon>
        <taxon>Sphingobacteriaceae</taxon>
        <taxon>Mucilaginibacter</taxon>
    </lineage>
</organism>
<reference evidence="2 3" key="1">
    <citation type="submission" date="2020-05" db="EMBL/GenBank/DDBJ databases">
        <title>Mucilaginibacter mali sp. nov.</title>
        <authorList>
            <person name="Kim H.S."/>
            <person name="Lee K.C."/>
            <person name="Suh M.K."/>
            <person name="Kim J.-S."/>
            <person name="Han K.-I."/>
            <person name="Eom M.K."/>
            <person name="Shin Y.K."/>
            <person name="Lee J.-S."/>
        </authorList>
    </citation>
    <scope>NUCLEOTIDE SEQUENCE [LARGE SCALE GENOMIC DNA]</scope>
    <source>
        <strain evidence="2 3">G2-14</strain>
    </source>
</reference>
<feature type="transmembrane region" description="Helical" evidence="1">
    <location>
        <begin position="175"/>
        <end position="195"/>
    </location>
</feature>
<protein>
    <submittedName>
        <fullName evidence="2">Uncharacterized protein</fullName>
    </submittedName>
</protein>
<feature type="transmembrane region" description="Helical" evidence="1">
    <location>
        <begin position="61"/>
        <end position="78"/>
    </location>
</feature>
<feature type="transmembrane region" description="Helical" evidence="1">
    <location>
        <begin position="255"/>
        <end position="278"/>
    </location>
</feature>
<evidence type="ECO:0000313" key="3">
    <source>
        <dbReference type="Proteomes" id="UP000505355"/>
    </source>
</evidence>
<keyword evidence="1" id="KW-0472">Membrane</keyword>
<feature type="transmembrane region" description="Helical" evidence="1">
    <location>
        <begin position="135"/>
        <end position="155"/>
    </location>
</feature>
<sequence length="298" mass="34560">MKTRFLFPAFFRIIGCLMALPGFVLGYLVVYKNFEMPGFGLKVREQSTFLQGTFENFTNELALTLVIAGLMFIAFSKVKKEDEMTGKIRLNALYWAIPVNYLWYAFFIILSALNIQVKSPAINTLLDPFSNEDGYLVFNLFMPLLIFIVRFYYLLSRNAKGRPVAGIHLLKHMPFSALGKGLSFIITLLVIISQVFVKSDLLESMYWFLPLTLMIWVYAKEKVEDEYINHLRLDALQIAVYANYAILLLSNFMFYGVSFLLIQIFNLATIPLIFIIRFQYRLYRLRRSEAKSLLTLSL</sequence>
<keyword evidence="1" id="KW-0812">Transmembrane</keyword>
<accession>A0A7D4QHP1</accession>
<keyword evidence="1" id="KW-1133">Transmembrane helix</keyword>
<dbReference type="Proteomes" id="UP000505355">
    <property type="component" value="Chromosome"/>
</dbReference>
<dbReference type="KEGG" id="mmab:HQ865_20975"/>
<feature type="transmembrane region" description="Helical" evidence="1">
    <location>
        <begin position="90"/>
        <end position="115"/>
    </location>
</feature>
<keyword evidence="3" id="KW-1185">Reference proteome</keyword>
<gene>
    <name evidence="2" type="ORF">HQ865_20975</name>
</gene>
<dbReference type="EMBL" id="CP054139">
    <property type="protein sequence ID" value="QKJ32132.1"/>
    <property type="molecule type" value="Genomic_DNA"/>
</dbReference>
<evidence type="ECO:0000313" key="2">
    <source>
        <dbReference type="EMBL" id="QKJ32132.1"/>
    </source>
</evidence>
<dbReference type="RefSeq" id="WP_173416784.1">
    <property type="nucleotide sequence ID" value="NZ_CP054139.1"/>
</dbReference>
<name>A0A7D4QHP1_9SPHI</name>
<evidence type="ECO:0000256" key="1">
    <source>
        <dbReference type="SAM" id="Phobius"/>
    </source>
</evidence>
<dbReference type="AlphaFoldDB" id="A0A7D4QHP1"/>
<proteinExistence type="predicted"/>
<feature type="transmembrane region" description="Helical" evidence="1">
    <location>
        <begin position="9"/>
        <end position="30"/>
    </location>
</feature>